<feature type="transmembrane region" description="Helical" evidence="1">
    <location>
        <begin position="83"/>
        <end position="100"/>
    </location>
</feature>
<dbReference type="Proteomes" id="UP000250043">
    <property type="component" value="Unassembled WGS sequence"/>
</dbReference>
<keyword evidence="1" id="KW-1133">Transmembrane helix</keyword>
<evidence type="ECO:0000259" key="2">
    <source>
        <dbReference type="Pfam" id="PF20153"/>
    </source>
</evidence>
<gene>
    <name evidence="3" type="ORF">OBBRIDRAFT_737511</name>
</gene>
<feature type="transmembrane region" description="Helical" evidence="1">
    <location>
        <begin position="112"/>
        <end position="135"/>
    </location>
</feature>
<feature type="transmembrane region" description="Helical" evidence="1">
    <location>
        <begin position="203"/>
        <end position="220"/>
    </location>
</feature>
<reference evidence="3 4" key="1">
    <citation type="submission" date="2016-07" db="EMBL/GenBank/DDBJ databases">
        <title>Draft genome of the white-rot fungus Obba rivulosa 3A-2.</title>
        <authorList>
            <consortium name="DOE Joint Genome Institute"/>
            <person name="Miettinen O."/>
            <person name="Riley R."/>
            <person name="Acob R."/>
            <person name="Barry K."/>
            <person name="Cullen D."/>
            <person name="De Vries R."/>
            <person name="Hainaut M."/>
            <person name="Hatakka A."/>
            <person name="Henrissat B."/>
            <person name="Hilden K."/>
            <person name="Kuo R."/>
            <person name="Labutti K."/>
            <person name="Lipzen A."/>
            <person name="Makela M.R."/>
            <person name="Sandor L."/>
            <person name="Spatafora J.W."/>
            <person name="Grigoriev I.V."/>
            <person name="Hibbett D.S."/>
        </authorList>
    </citation>
    <scope>NUCLEOTIDE SEQUENCE [LARGE SCALE GENOMIC DNA]</scope>
    <source>
        <strain evidence="3 4">3A-2</strain>
    </source>
</reference>
<evidence type="ECO:0000313" key="4">
    <source>
        <dbReference type="Proteomes" id="UP000250043"/>
    </source>
</evidence>
<dbReference type="EMBL" id="KV722515">
    <property type="protein sequence ID" value="OCH86711.1"/>
    <property type="molecule type" value="Genomic_DNA"/>
</dbReference>
<keyword evidence="4" id="KW-1185">Reference proteome</keyword>
<feature type="domain" description="DUF6535" evidence="2">
    <location>
        <begin position="22"/>
        <end position="198"/>
    </location>
</feature>
<proteinExistence type="predicted"/>
<evidence type="ECO:0000313" key="3">
    <source>
        <dbReference type="EMBL" id="OCH86711.1"/>
    </source>
</evidence>
<accession>A0A8E2DH81</accession>
<organism evidence="3 4">
    <name type="scientific">Obba rivulosa</name>
    <dbReference type="NCBI Taxonomy" id="1052685"/>
    <lineage>
        <taxon>Eukaryota</taxon>
        <taxon>Fungi</taxon>
        <taxon>Dikarya</taxon>
        <taxon>Basidiomycota</taxon>
        <taxon>Agaricomycotina</taxon>
        <taxon>Agaricomycetes</taxon>
        <taxon>Polyporales</taxon>
        <taxon>Gelatoporiaceae</taxon>
        <taxon>Obba</taxon>
    </lineage>
</organism>
<evidence type="ECO:0000256" key="1">
    <source>
        <dbReference type="SAM" id="Phobius"/>
    </source>
</evidence>
<feature type="transmembrane region" description="Helical" evidence="1">
    <location>
        <begin position="173"/>
        <end position="196"/>
    </location>
</feature>
<dbReference type="OrthoDB" id="3219854at2759"/>
<keyword evidence="1" id="KW-0472">Membrane</keyword>
<name>A0A8E2DH81_9APHY</name>
<protein>
    <recommendedName>
        <fullName evidence="2">DUF6535 domain-containing protein</fullName>
    </recommendedName>
</protein>
<dbReference type="Pfam" id="PF20153">
    <property type="entry name" value="DUF6535"/>
    <property type="match status" value="1"/>
</dbReference>
<feature type="non-terminal residue" evidence="3">
    <location>
        <position position="1"/>
    </location>
</feature>
<keyword evidence="1" id="KW-0812">Transmembrane</keyword>
<sequence>MDERGGQTETTAATEEGREKTWQTFATKLREQDQETAKTWKEEIDTLMNFAGLYSVILAAFNIELYKRLQPPDPSSDANTQALMSLVAFLTNGSVPLHLATTLAPADSITSVWINALMFSSLVLGLSSAFVGLIIREWLNFFLSPHSCEGERSTYIHCLRWDKGIVAWHVPGILSALSILLQTALALFLSGLLLFLWTVNTKVAIVTTSLVCGLGAFWLYTTVAPALYHWCPYKSPQALACV</sequence>
<dbReference type="InterPro" id="IPR045338">
    <property type="entry name" value="DUF6535"/>
</dbReference>
<dbReference type="AlphaFoldDB" id="A0A8E2DH81"/>
<feature type="transmembrane region" description="Helical" evidence="1">
    <location>
        <begin position="46"/>
        <end position="63"/>
    </location>
</feature>